<keyword evidence="4" id="KW-1185">Reference proteome</keyword>
<keyword evidence="1" id="KW-0175">Coiled coil</keyword>
<gene>
    <name evidence="3" type="ORF">PFISCL1PPCAC_6182</name>
</gene>
<reference evidence="3" key="1">
    <citation type="submission" date="2023-10" db="EMBL/GenBank/DDBJ databases">
        <title>Genome assembly of Pristionchus species.</title>
        <authorList>
            <person name="Yoshida K."/>
            <person name="Sommer R.J."/>
        </authorList>
    </citation>
    <scope>NUCLEOTIDE SEQUENCE</scope>
    <source>
        <strain evidence="3">RS5133</strain>
    </source>
</reference>
<feature type="compositionally biased region" description="Basic residues" evidence="2">
    <location>
        <begin position="32"/>
        <end position="43"/>
    </location>
</feature>
<evidence type="ECO:0000256" key="1">
    <source>
        <dbReference type="SAM" id="Coils"/>
    </source>
</evidence>
<feature type="region of interest" description="Disordered" evidence="2">
    <location>
        <begin position="21"/>
        <end position="46"/>
    </location>
</feature>
<evidence type="ECO:0000313" key="4">
    <source>
        <dbReference type="Proteomes" id="UP001432322"/>
    </source>
</evidence>
<proteinExistence type="predicted"/>
<evidence type="ECO:0000313" key="3">
    <source>
        <dbReference type="EMBL" id="GMT14885.1"/>
    </source>
</evidence>
<comment type="caution">
    <text evidence="3">The sequence shown here is derived from an EMBL/GenBank/DDBJ whole genome shotgun (WGS) entry which is preliminary data.</text>
</comment>
<evidence type="ECO:0000256" key="2">
    <source>
        <dbReference type="SAM" id="MobiDB-lite"/>
    </source>
</evidence>
<feature type="non-terminal residue" evidence="3">
    <location>
        <position position="1"/>
    </location>
</feature>
<sequence>INCSFTDNMLQQEREVLRLSRSGNRDDSNCGRAKKERRRSVRGRRSEVVVCPNTTNSPGVIISTQSEEVMKQQMSKRRDLIEYKNMLEAEIGGWDTEMEAAQLRKRKERDCRKENVDRDITIERCALYRDLGLEDPNAIFTSILKRVDDHSKMSAEEAVIEQIDREFKSNQEELQRAKRLINNFREVLGSETDEDLQNELIYWNDLIQTETDNIELLDLLIQELEAQL</sequence>
<feature type="coiled-coil region" evidence="1">
    <location>
        <begin position="160"/>
        <end position="227"/>
    </location>
</feature>
<protein>
    <submittedName>
        <fullName evidence="3">Uncharacterized protein</fullName>
    </submittedName>
</protein>
<dbReference type="EMBL" id="BTSY01000002">
    <property type="protein sequence ID" value="GMT14885.1"/>
    <property type="molecule type" value="Genomic_DNA"/>
</dbReference>
<dbReference type="AlphaFoldDB" id="A0AAV5V5L7"/>
<dbReference type="Proteomes" id="UP001432322">
    <property type="component" value="Unassembled WGS sequence"/>
</dbReference>
<organism evidence="3 4">
    <name type="scientific">Pristionchus fissidentatus</name>
    <dbReference type="NCBI Taxonomy" id="1538716"/>
    <lineage>
        <taxon>Eukaryota</taxon>
        <taxon>Metazoa</taxon>
        <taxon>Ecdysozoa</taxon>
        <taxon>Nematoda</taxon>
        <taxon>Chromadorea</taxon>
        <taxon>Rhabditida</taxon>
        <taxon>Rhabditina</taxon>
        <taxon>Diplogasteromorpha</taxon>
        <taxon>Diplogasteroidea</taxon>
        <taxon>Neodiplogasteridae</taxon>
        <taxon>Pristionchus</taxon>
    </lineage>
</organism>
<name>A0AAV5V5L7_9BILA</name>
<accession>A0AAV5V5L7</accession>